<dbReference type="InterPro" id="IPR017451">
    <property type="entry name" value="F-box-assoc_interact_dom"/>
</dbReference>
<dbReference type="AlphaFoldDB" id="A0A498HW22"/>
<dbReference type="InterPro" id="IPR001810">
    <property type="entry name" value="F-box_dom"/>
</dbReference>
<accession>A0A498HW22</accession>
<dbReference type="InterPro" id="IPR036047">
    <property type="entry name" value="F-box-like_dom_sf"/>
</dbReference>
<keyword evidence="2" id="KW-0472">Membrane</keyword>
<evidence type="ECO:0000313" key="4">
    <source>
        <dbReference type="EMBL" id="RXH74202.1"/>
    </source>
</evidence>
<feature type="region of interest" description="Disordered" evidence="1">
    <location>
        <begin position="101"/>
        <end position="121"/>
    </location>
</feature>
<dbReference type="NCBIfam" id="TIGR01640">
    <property type="entry name" value="F_box_assoc_1"/>
    <property type="match status" value="1"/>
</dbReference>
<dbReference type="Pfam" id="PF00646">
    <property type="entry name" value="F-box"/>
    <property type="match status" value="1"/>
</dbReference>
<proteinExistence type="predicted"/>
<gene>
    <name evidence="4" type="ORF">DVH24_028923</name>
</gene>
<dbReference type="SMART" id="SM00256">
    <property type="entry name" value="FBOX"/>
    <property type="match status" value="1"/>
</dbReference>
<evidence type="ECO:0000259" key="3">
    <source>
        <dbReference type="PROSITE" id="PS50181"/>
    </source>
</evidence>
<dbReference type="PROSITE" id="PS50181">
    <property type="entry name" value="FBOX"/>
    <property type="match status" value="1"/>
</dbReference>
<dbReference type="SUPFAM" id="SSF81383">
    <property type="entry name" value="F-box domain"/>
    <property type="match status" value="1"/>
</dbReference>
<dbReference type="PANTHER" id="PTHR31672">
    <property type="entry name" value="BNACNNG10540D PROTEIN"/>
    <property type="match status" value="1"/>
</dbReference>
<protein>
    <recommendedName>
        <fullName evidence="3">F-box domain-containing protein</fullName>
    </recommendedName>
</protein>
<dbReference type="InterPro" id="IPR050796">
    <property type="entry name" value="SCF_F-box_component"/>
</dbReference>
<comment type="caution">
    <text evidence="4">The sequence shown here is derived from an EMBL/GenBank/DDBJ whole genome shotgun (WGS) entry which is preliminary data.</text>
</comment>
<sequence length="481" mass="53811">MEVALFMLIRSSKLVQWNSKSQVSSSLPQPIVYHMGTLLDHSNMHNEHDDQRQLPYEIVEEILLQLPVKSLLRFRSVCKPWLALISDPKFVKSHLLIRSTKQDDDDDDCDHDHDAHGKTTSSRARLLLSSLSLLQSVHVQVLNTTTIDAPATATLPSRGDGEAESLAEARAGTETKAEAAGTTGANSTTRVVEAEHEYSVTMRRPVKDMKIVGSCNGLVSLVVDSEDMMIYNPSTRQVHAAPKLATICGKDYFYGFGYDSRKEDYKIVRATSSSKAGVFATQLDIYSLKTNTWRARSETLPFYFLFNLVGTLLNGALHWAVRRGKTTDQAYANGDDERPFSIVSFDITEETYRQVPLPGDGDKNFSFYGLGVLGGRLSMLHSPHGSDYQVWLMNEYGVKASWSIFTTIPQKMDSEYLGLMSLLSILKNGEMLILLHQRKLVIYNPADRNFRAVFAGDVHSTQVALYMESLASPTMKYSMVR</sequence>
<name>A0A498HW22_MALDO</name>
<dbReference type="CDD" id="cd22157">
    <property type="entry name" value="F-box_AtFBW1-like"/>
    <property type="match status" value="1"/>
</dbReference>
<keyword evidence="5" id="KW-1185">Reference proteome</keyword>
<feature type="domain" description="F-box" evidence="3">
    <location>
        <begin position="48"/>
        <end position="94"/>
    </location>
</feature>
<keyword evidence="2" id="KW-1133">Transmembrane helix</keyword>
<evidence type="ECO:0000256" key="2">
    <source>
        <dbReference type="SAM" id="Phobius"/>
    </source>
</evidence>
<evidence type="ECO:0000313" key="5">
    <source>
        <dbReference type="Proteomes" id="UP000290289"/>
    </source>
</evidence>
<dbReference type="PANTHER" id="PTHR31672:SF13">
    <property type="entry name" value="F-BOX PROTEIN CPR30-LIKE"/>
    <property type="match status" value="1"/>
</dbReference>
<organism evidence="4 5">
    <name type="scientific">Malus domestica</name>
    <name type="common">Apple</name>
    <name type="synonym">Pyrus malus</name>
    <dbReference type="NCBI Taxonomy" id="3750"/>
    <lineage>
        <taxon>Eukaryota</taxon>
        <taxon>Viridiplantae</taxon>
        <taxon>Streptophyta</taxon>
        <taxon>Embryophyta</taxon>
        <taxon>Tracheophyta</taxon>
        <taxon>Spermatophyta</taxon>
        <taxon>Magnoliopsida</taxon>
        <taxon>eudicotyledons</taxon>
        <taxon>Gunneridae</taxon>
        <taxon>Pentapetalae</taxon>
        <taxon>rosids</taxon>
        <taxon>fabids</taxon>
        <taxon>Rosales</taxon>
        <taxon>Rosaceae</taxon>
        <taxon>Amygdaloideae</taxon>
        <taxon>Maleae</taxon>
        <taxon>Malus</taxon>
    </lineage>
</organism>
<dbReference type="Gene3D" id="1.20.1280.50">
    <property type="match status" value="1"/>
</dbReference>
<keyword evidence="2" id="KW-0812">Transmembrane</keyword>
<dbReference type="InterPro" id="IPR006527">
    <property type="entry name" value="F-box-assoc_dom_typ1"/>
</dbReference>
<dbReference type="Pfam" id="PF07734">
    <property type="entry name" value="FBA_1"/>
    <property type="match status" value="1"/>
</dbReference>
<evidence type="ECO:0000256" key="1">
    <source>
        <dbReference type="SAM" id="MobiDB-lite"/>
    </source>
</evidence>
<feature type="transmembrane region" description="Helical" evidence="2">
    <location>
        <begin position="300"/>
        <end position="321"/>
    </location>
</feature>
<dbReference type="EMBL" id="RDQH01000341">
    <property type="protein sequence ID" value="RXH74202.1"/>
    <property type="molecule type" value="Genomic_DNA"/>
</dbReference>
<reference evidence="4 5" key="1">
    <citation type="submission" date="2018-10" db="EMBL/GenBank/DDBJ databases">
        <title>A high-quality apple genome assembly.</title>
        <authorList>
            <person name="Hu J."/>
        </authorList>
    </citation>
    <scope>NUCLEOTIDE SEQUENCE [LARGE SCALE GENOMIC DNA]</scope>
    <source>
        <strain evidence="5">cv. HFTH1</strain>
        <tissue evidence="4">Young leaf</tissue>
    </source>
</reference>
<feature type="region of interest" description="Disordered" evidence="1">
    <location>
        <begin position="151"/>
        <end position="186"/>
    </location>
</feature>
<dbReference type="Proteomes" id="UP000290289">
    <property type="component" value="Chromosome 15"/>
</dbReference>